<name>A0A7S1WUP1_ALECA</name>
<evidence type="ECO:0000313" key="2">
    <source>
        <dbReference type="EMBL" id="CAD9187889.1"/>
    </source>
</evidence>
<evidence type="ECO:0000256" key="1">
    <source>
        <dbReference type="SAM" id="MobiDB-lite"/>
    </source>
</evidence>
<feature type="compositionally biased region" description="Acidic residues" evidence="1">
    <location>
        <begin position="90"/>
        <end position="103"/>
    </location>
</feature>
<dbReference type="EMBL" id="HBGE01108475">
    <property type="protein sequence ID" value="CAD9187889.1"/>
    <property type="molecule type" value="Transcribed_RNA"/>
</dbReference>
<reference evidence="2" key="1">
    <citation type="submission" date="2021-01" db="EMBL/GenBank/DDBJ databases">
        <authorList>
            <person name="Corre E."/>
            <person name="Pelletier E."/>
            <person name="Niang G."/>
            <person name="Scheremetjew M."/>
            <person name="Finn R."/>
            <person name="Kale V."/>
            <person name="Holt S."/>
            <person name="Cochrane G."/>
            <person name="Meng A."/>
            <person name="Brown T."/>
            <person name="Cohen L."/>
        </authorList>
    </citation>
    <scope>NUCLEOTIDE SEQUENCE</scope>
    <source>
        <strain evidence="2">OF101</strain>
    </source>
</reference>
<dbReference type="AlphaFoldDB" id="A0A7S1WUP1"/>
<organism evidence="2">
    <name type="scientific">Alexandrium catenella</name>
    <name type="common">Red tide dinoflagellate</name>
    <name type="synonym">Gonyaulax catenella</name>
    <dbReference type="NCBI Taxonomy" id="2925"/>
    <lineage>
        <taxon>Eukaryota</taxon>
        <taxon>Sar</taxon>
        <taxon>Alveolata</taxon>
        <taxon>Dinophyceae</taxon>
        <taxon>Gonyaulacales</taxon>
        <taxon>Pyrocystaceae</taxon>
        <taxon>Alexandrium</taxon>
    </lineage>
</organism>
<accession>A0A7S1WUP1</accession>
<protein>
    <submittedName>
        <fullName evidence="2">Uncharacterized protein</fullName>
    </submittedName>
</protein>
<proteinExistence type="predicted"/>
<gene>
    <name evidence="2" type="ORF">ACAT0790_LOCUS64663</name>
</gene>
<feature type="region of interest" description="Disordered" evidence="1">
    <location>
        <begin position="70"/>
        <end position="103"/>
    </location>
</feature>
<sequence length="183" mass="19654">MQPPQQQAVPVQFQAMQVVALPCVVNIIVAVGTCSGGDPLGARMPEDRFEASCGKDQDDGFDMPAVAWSRQSTEEADFGQPSEFSRQSTESEEWEGVEADDADDAGERFGGMAGMEAVGMDESIPKKASAVLEREQDFLRHCTTSLGVEYVVKNSFVEWGGEEQLVAPLRRASSTGALLSTAS</sequence>